<feature type="region of interest" description="Disordered" evidence="1">
    <location>
        <begin position="1"/>
        <end position="40"/>
    </location>
</feature>
<dbReference type="Proteomes" id="UP001189429">
    <property type="component" value="Unassembled WGS sequence"/>
</dbReference>
<feature type="non-terminal residue" evidence="2">
    <location>
        <position position="1"/>
    </location>
</feature>
<accession>A0ABN9PRT1</accession>
<keyword evidence="3" id="KW-1185">Reference proteome</keyword>
<proteinExistence type="predicted"/>
<evidence type="ECO:0008006" key="4">
    <source>
        <dbReference type="Google" id="ProtNLM"/>
    </source>
</evidence>
<comment type="caution">
    <text evidence="2">The sequence shown here is derived from an EMBL/GenBank/DDBJ whole genome shotgun (WGS) entry which is preliminary data.</text>
</comment>
<organism evidence="2 3">
    <name type="scientific">Prorocentrum cordatum</name>
    <dbReference type="NCBI Taxonomy" id="2364126"/>
    <lineage>
        <taxon>Eukaryota</taxon>
        <taxon>Sar</taxon>
        <taxon>Alveolata</taxon>
        <taxon>Dinophyceae</taxon>
        <taxon>Prorocentrales</taxon>
        <taxon>Prorocentraceae</taxon>
        <taxon>Prorocentrum</taxon>
    </lineage>
</organism>
<dbReference type="EMBL" id="CAUYUJ010001388">
    <property type="protein sequence ID" value="CAK0795677.1"/>
    <property type="molecule type" value="Genomic_DNA"/>
</dbReference>
<evidence type="ECO:0000313" key="3">
    <source>
        <dbReference type="Proteomes" id="UP001189429"/>
    </source>
</evidence>
<name>A0ABN9PRT1_9DINO</name>
<protein>
    <recommendedName>
        <fullName evidence="4">F5/8 type C domain-containing protein</fullName>
    </recommendedName>
</protein>
<evidence type="ECO:0000313" key="2">
    <source>
        <dbReference type="EMBL" id="CAK0795677.1"/>
    </source>
</evidence>
<gene>
    <name evidence="2" type="ORF">PCOR1329_LOCUS5276</name>
</gene>
<sequence length="250" mass="26737">WPRLEGAAAKGPAISQGVGDRLQVQHQGGEGGAASAMPAGQGRARARGGVLLALGGASALLAIHAQAPSAWVGASWPQPRAWAPSRGGGSRDGPMTRRAVEVNKIRSRIKEDQGKSWIEFNIGQMGHTANVTWAKFTEYDATDSWVQVDLGGCRAKYIHRVVAGDAWDSTAYTFDINKRMLAKEIIVNGALQTKENARPNSQITTSWGATLGPLGLEVADLPATLEPLLAAEGQTLEHWPAFKELWAHYV</sequence>
<reference evidence="2" key="1">
    <citation type="submission" date="2023-10" db="EMBL/GenBank/DDBJ databases">
        <authorList>
            <person name="Chen Y."/>
            <person name="Shah S."/>
            <person name="Dougan E. K."/>
            <person name="Thang M."/>
            <person name="Chan C."/>
        </authorList>
    </citation>
    <scope>NUCLEOTIDE SEQUENCE [LARGE SCALE GENOMIC DNA]</scope>
</reference>
<evidence type="ECO:0000256" key="1">
    <source>
        <dbReference type="SAM" id="MobiDB-lite"/>
    </source>
</evidence>